<sequence>MRRRPMSSALRCLALPSLTPLSLGSGLPREPHLVSLSASVSFGSRTWSSQEGMEAWSCVLVHARRRGGDKSSSEKGFEVTEIKQGVTIDRY</sequence>
<organism evidence="2 3">
    <name type="scientific">Musa balbisiana</name>
    <name type="common">Banana</name>
    <dbReference type="NCBI Taxonomy" id="52838"/>
    <lineage>
        <taxon>Eukaryota</taxon>
        <taxon>Viridiplantae</taxon>
        <taxon>Streptophyta</taxon>
        <taxon>Embryophyta</taxon>
        <taxon>Tracheophyta</taxon>
        <taxon>Spermatophyta</taxon>
        <taxon>Magnoliopsida</taxon>
        <taxon>Liliopsida</taxon>
        <taxon>Zingiberales</taxon>
        <taxon>Musaceae</taxon>
        <taxon>Musa</taxon>
    </lineage>
</organism>
<evidence type="ECO:0008006" key="4">
    <source>
        <dbReference type="Google" id="ProtNLM"/>
    </source>
</evidence>
<evidence type="ECO:0000313" key="3">
    <source>
        <dbReference type="Proteomes" id="UP000317650"/>
    </source>
</evidence>
<protein>
    <recommendedName>
        <fullName evidence="4">Secreted protein</fullName>
    </recommendedName>
</protein>
<feature type="chain" id="PRO_5020952019" description="Secreted protein" evidence="1">
    <location>
        <begin position="25"/>
        <end position="91"/>
    </location>
</feature>
<dbReference type="Proteomes" id="UP000317650">
    <property type="component" value="Chromosome 4"/>
</dbReference>
<keyword evidence="1" id="KW-0732">Signal</keyword>
<gene>
    <name evidence="2" type="ORF">C4D60_Mb04t30100</name>
</gene>
<evidence type="ECO:0000313" key="2">
    <source>
        <dbReference type="EMBL" id="THU74130.1"/>
    </source>
</evidence>
<accession>A0A4S8KFP6</accession>
<name>A0A4S8KFP6_MUSBA</name>
<proteinExistence type="predicted"/>
<evidence type="ECO:0000256" key="1">
    <source>
        <dbReference type="SAM" id="SignalP"/>
    </source>
</evidence>
<reference evidence="2 3" key="1">
    <citation type="journal article" date="2019" name="Nat. Plants">
        <title>Genome sequencing of Musa balbisiana reveals subgenome evolution and function divergence in polyploid bananas.</title>
        <authorList>
            <person name="Yao X."/>
        </authorList>
    </citation>
    <scope>NUCLEOTIDE SEQUENCE [LARGE SCALE GENOMIC DNA]</scope>
    <source>
        <strain evidence="3">cv. DH-PKW</strain>
        <tissue evidence="2">Leaves</tissue>
    </source>
</reference>
<feature type="signal peptide" evidence="1">
    <location>
        <begin position="1"/>
        <end position="24"/>
    </location>
</feature>
<dbReference type="AlphaFoldDB" id="A0A4S8KFP6"/>
<dbReference type="EMBL" id="PYDT01000001">
    <property type="protein sequence ID" value="THU74130.1"/>
    <property type="molecule type" value="Genomic_DNA"/>
</dbReference>
<comment type="caution">
    <text evidence="2">The sequence shown here is derived from an EMBL/GenBank/DDBJ whole genome shotgun (WGS) entry which is preliminary data.</text>
</comment>
<keyword evidence="3" id="KW-1185">Reference proteome</keyword>